<dbReference type="AlphaFoldDB" id="Q08V49"/>
<dbReference type="PATRIC" id="fig|378806.16.peg.3313"/>
<dbReference type="PROSITE" id="PS51257">
    <property type="entry name" value="PROKAR_LIPOPROTEIN"/>
    <property type="match status" value="1"/>
</dbReference>
<reference evidence="1 2" key="1">
    <citation type="submission" date="2006-04" db="EMBL/GenBank/DDBJ databases">
        <authorList>
            <person name="Nierman W.C."/>
        </authorList>
    </citation>
    <scope>NUCLEOTIDE SEQUENCE [LARGE SCALE GENOMIC DNA]</scope>
    <source>
        <strain evidence="1 2">DW4/3-1</strain>
    </source>
</reference>
<dbReference type="Proteomes" id="UP000032702">
    <property type="component" value="Unassembled WGS sequence"/>
</dbReference>
<proteinExistence type="predicted"/>
<gene>
    <name evidence="1" type="ORF">STIAU_5954</name>
</gene>
<name>Q08V49_STIAD</name>
<sequence>MKLRACVLVMPVLLAVGCGSEEPVVDELTGQVLMEATTKYDMHRLLEDADISGGQWITTAQVQQFLQQKGSYLANYTDPAWGKKASALIVERSAAYWHQPALHAGAHPDRVEPHHQRHLHQPGQGHWLWLSGQQRL</sequence>
<accession>Q08V49</accession>
<evidence type="ECO:0000313" key="1">
    <source>
        <dbReference type="EMBL" id="EAU64366.1"/>
    </source>
</evidence>
<organism evidence="1 2">
    <name type="scientific">Stigmatella aurantiaca (strain DW4/3-1)</name>
    <dbReference type="NCBI Taxonomy" id="378806"/>
    <lineage>
        <taxon>Bacteria</taxon>
        <taxon>Pseudomonadati</taxon>
        <taxon>Myxococcota</taxon>
        <taxon>Myxococcia</taxon>
        <taxon>Myxococcales</taxon>
        <taxon>Cystobacterineae</taxon>
        <taxon>Archangiaceae</taxon>
        <taxon>Stigmatella</taxon>
    </lineage>
</organism>
<evidence type="ECO:0000313" key="2">
    <source>
        <dbReference type="Proteomes" id="UP000032702"/>
    </source>
</evidence>
<evidence type="ECO:0008006" key="3">
    <source>
        <dbReference type="Google" id="ProtNLM"/>
    </source>
</evidence>
<dbReference type="EMBL" id="AAMD01000120">
    <property type="protein sequence ID" value="EAU64366.1"/>
    <property type="molecule type" value="Genomic_DNA"/>
</dbReference>
<protein>
    <recommendedName>
        <fullName evidence="3">Lipoprotein</fullName>
    </recommendedName>
</protein>
<comment type="caution">
    <text evidence="1">The sequence shown here is derived from an EMBL/GenBank/DDBJ whole genome shotgun (WGS) entry which is preliminary data.</text>
</comment>